<evidence type="ECO:0000256" key="1">
    <source>
        <dbReference type="SAM" id="MobiDB-lite"/>
    </source>
</evidence>
<feature type="compositionally biased region" description="Basic residues" evidence="1">
    <location>
        <begin position="1"/>
        <end position="10"/>
    </location>
</feature>
<protein>
    <submittedName>
        <fullName evidence="2">Uncharacterized protein</fullName>
    </submittedName>
</protein>
<gene>
    <name evidence="2" type="ORF">Asppvi_000986</name>
</gene>
<proteinExistence type="predicted"/>
<reference evidence="2 3" key="1">
    <citation type="submission" date="2018-10" db="EMBL/GenBank/DDBJ databases">
        <title>Pan-genome distribution and transcriptional activeness of fungal secondary metabolism genes in Aspergillus section Fumigati.</title>
        <authorList>
            <person name="Takahashi H."/>
            <person name="Umemura M."/>
            <person name="Ninomiya A."/>
            <person name="Kusuya Y."/>
            <person name="Urayama S."/>
            <person name="Shimizu M."/>
            <person name="Watanabe A."/>
            <person name="Kamei K."/>
            <person name="Yaguchi T."/>
            <person name="Hagiwara D."/>
        </authorList>
    </citation>
    <scope>NUCLEOTIDE SEQUENCE [LARGE SCALE GENOMIC DNA]</scope>
    <source>
        <strain evidence="2 3">IFM 55266</strain>
    </source>
</reference>
<dbReference type="OrthoDB" id="3358048at2759"/>
<evidence type="ECO:0000313" key="3">
    <source>
        <dbReference type="Proteomes" id="UP001043456"/>
    </source>
</evidence>
<feature type="compositionally biased region" description="Acidic residues" evidence="1">
    <location>
        <begin position="15"/>
        <end position="30"/>
    </location>
</feature>
<feature type="region of interest" description="Disordered" evidence="1">
    <location>
        <begin position="1"/>
        <end position="30"/>
    </location>
</feature>
<dbReference type="AlphaFoldDB" id="A0A9P3EQX5"/>
<dbReference type="GeneID" id="66999599"/>
<organism evidence="2 3">
    <name type="scientific">Aspergillus pseudoviridinutans</name>
    <dbReference type="NCBI Taxonomy" id="1517512"/>
    <lineage>
        <taxon>Eukaryota</taxon>
        <taxon>Fungi</taxon>
        <taxon>Dikarya</taxon>
        <taxon>Ascomycota</taxon>
        <taxon>Pezizomycotina</taxon>
        <taxon>Eurotiomycetes</taxon>
        <taxon>Eurotiomycetidae</taxon>
        <taxon>Eurotiales</taxon>
        <taxon>Aspergillaceae</taxon>
        <taxon>Aspergillus</taxon>
        <taxon>Aspergillus subgen. Fumigati</taxon>
    </lineage>
</organism>
<sequence length="99" mass="11396">MATTRLRKAFRYPDDSGDDEQGREELDEEEQDLVIRQLQAKNDKRNSEYTVNTSLSSLTLSTQKSELNMTVHVDHLLGHSPLVSNDIRPTDYLKLIDFT</sequence>
<name>A0A9P3EQX5_9EURO</name>
<comment type="caution">
    <text evidence="2">The sequence shown here is derived from an EMBL/GenBank/DDBJ whole genome shotgun (WGS) entry which is preliminary data.</text>
</comment>
<evidence type="ECO:0000313" key="2">
    <source>
        <dbReference type="EMBL" id="GIJ82478.1"/>
    </source>
</evidence>
<dbReference type="EMBL" id="BHVY01000001">
    <property type="protein sequence ID" value="GIJ82478.1"/>
    <property type="molecule type" value="Genomic_DNA"/>
</dbReference>
<dbReference type="RefSeq" id="XP_043153225.1">
    <property type="nucleotide sequence ID" value="XM_043297290.1"/>
</dbReference>
<accession>A0A9P3EQX5</accession>
<keyword evidence="3" id="KW-1185">Reference proteome</keyword>
<dbReference type="Proteomes" id="UP001043456">
    <property type="component" value="Unassembled WGS sequence"/>
</dbReference>